<dbReference type="AlphaFoldDB" id="A0A915ZWD7"/>
<evidence type="ECO:0000256" key="1">
    <source>
        <dbReference type="SAM" id="MobiDB-lite"/>
    </source>
</evidence>
<protein>
    <submittedName>
        <fullName evidence="2">Uncharacterized protein</fullName>
    </submittedName>
</protein>
<dbReference type="SMR" id="A0A915ZWD7"/>
<feature type="compositionally biased region" description="Polar residues" evidence="1">
    <location>
        <begin position="1"/>
        <end position="12"/>
    </location>
</feature>
<name>A0A915ZWD7_9GLOM</name>
<organism evidence="2 3">
    <name type="scientific">Rhizophagus irregularis</name>
    <dbReference type="NCBI Taxonomy" id="588596"/>
    <lineage>
        <taxon>Eukaryota</taxon>
        <taxon>Fungi</taxon>
        <taxon>Fungi incertae sedis</taxon>
        <taxon>Mucoromycota</taxon>
        <taxon>Glomeromycotina</taxon>
        <taxon>Glomeromycetes</taxon>
        <taxon>Glomerales</taxon>
        <taxon>Glomeraceae</taxon>
        <taxon>Rhizophagus</taxon>
    </lineage>
</organism>
<gene>
    <name evidence="2" type="ORF">CHRIB12_LOCUS21844</name>
</gene>
<dbReference type="Proteomes" id="UP000684084">
    <property type="component" value="Unassembled WGS sequence"/>
</dbReference>
<accession>A0A915ZWD7</accession>
<dbReference type="EMBL" id="CAGKOT010000071">
    <property type="protein sequence ID" value="CAB5391144.1"/>
    <property type="molecule type" value="Genomic_DNA"/>
</dbReference>
<comment type="caution">
    <text evidence="2">The sequence shown here is derived from an EMBL/GenBank/DDBJ whole genome shotgun (WGS) entry which is preliminary data.</text>
</comment>
<sequence length="87" mass="10303">MIDLKTSLNIQASDKRKTSRTSDIGANPQEEHNEQPFPDKRIHRLSKIKDGLRRCKDHLYYWFTKGTPASWKSRKYMQHRNSKKMAA</sequence>
<feature type="compositionally biased region" description="Basic and acidic residues" evidence="1">
    <location>
        <begin position="29"/>
        <end position="39"/>
    </location>
</feature>
<dbReference type="VEuPathDB" id="FungiDB:RhiirFUN_003457"/>
<feature type="region of interest" description="Disordered" evidence="1">
    <location>
        <begin position="1"/>
        <end position="39"/>
    </location>
</feature>
<proteinExistence type="predicted"/>
<dbReference type="OrthoDB" id="10270850at2759"/>
<reference evidence="2" key="1">
    <citation type="submission" date="2020-05" db="EMBL/GenBank/DDBJ databases">
        <authorList>
            <person name="Rincon C."/>
            <person name="Sanders R I."/>
            <person name="Robbins C."/>
            <person name="Chaturvedi A."/>
        </authorList>
    </citation>
    <scope>NUCLEOTIDE SEQUENCE</scope>
    <source>
        <strain evidence="2">CHB12</strain>
    </source>
</reference>
<evidence type="ECO:0000313" key="3">
    <source>
        <dbReference type="Proteomes" id="UP000684084"/>
    </source>
</evidence>
<evidence type="ECO:0000313" key="2">
    <source>
        <dbReference type="EMBL" id="CAB5391144.1"/>
    </source>
</evidence>